<keyword evidence="2" id="KW-1185">Reference proteome</keyword>
<dbReference type="AlphaFoldDB" id="A0A840XQ50"/>
<evidence type="ECO:0000313" key="2">
    <source>
        <dbReference type="Proteomes" id="UP000552883"/>
    </source>
</evidence>
<dbReference type="Proteomes" id="UP000552883">
    <property type="component" value="Unassembled WGS sequence"/>
</dbReference>
<reference evidence="1 2" key="1">
    <citation type="submission" date="2020-08" db="EMBL/GenBank/DDBJ databases">
        <title>Sequencing the genomes of 1000 actinobacteria strains.</title>
        <authorList>
            <person name="Klenk H.-P."/>
        </authorList>
    </citation>
    <scope>NUCLEOTIDE SEQUENCE [LARGE SCALE GENOMIC DNA]</scope>
    <source>
        <strain evidence="1 2">DSM 23889</strain>
    </source>
</reference>
<dbReference type="Gene3D" id="3.40.50.1820">
    <property type="entry name" value="alpha/beta hydrolase"/>
    <property type="match status" value="1"/>
</dbReference>
<proteinExistence type="predicted"/>
<dbReference type="EMBL" id="JACHBS010000001">
    <property type="protein sequence ID" value="MBB5618947.1"/>
    <property type="molecule type" value="Genomic_DNA"/>
</dbReference>
<protein>
    <submittedName>
        <fullName evidence="1">Pimeloyl-ACP methyl ester carboxylesterase</fullName>
    </submittedName>
</protein>
<dbReference type="SUPFAM" id="SSF53474">
    <property type="entry name" value="alpha/beta-Hydrolases"/>
    <property type="match status" value="1"/>
</dbReference>
<dbReference type="InterPro" id="IPR029058">
    <property type="entry name" value="AB_hydrolase_fold"/>
</dbReference>
<sequence>MRRIAGLVADYTYVGRSRLRYWRYGSRPPAPLEAGPDAPPPVLLLPGVFETWHYMKPIRDRLVGLGIPVHSVPALGFNRHPIPVMAERAAAYLDEHDLHGVRIVAHSKGGLIGKSLLVADDPASGGAGRLERMLSINTPYGGSPLARFGVGPFREFQPTRPVIQELASSPQVNARITALRSSYDQYVPAASAELGGAQNVPMPHIGHFRVLGLREVIDRVVAWLG</sequence>
<name>A0A840XQ50_9MICO</name>
<accession>A0A840XQ50</accession>
<gene>
    <name evidence="1" type="ORF">BJ959_002443</name>
</gene>
<organism evidence="1 2">
    <name type="scientific">Microcella frigidaquae</name>
    <dbReference type="NCBI Taxonomy" id="424758"/>
    <lineage>
        <taxon>Bacteria</taxon>
        <taxon>Bacillati</taxon>
        <taxon>Actinomycetota</taxon>
        <taxon>Actinomycetes</taxon>
        <taxon>Micrococcales</taxon>
        <taxon>Microbacteriaceae</taxon>
        <taxon>Microcella</taxon>
    </lineage>
</organism>
<dbReference type="OrthoDB" id="9770427at2"/>
<evidence type="ECO:0000313" key="1">
    <source>
        <dbReference type="EMBL" id="MBB5618947.1"/>
    </source>
</evidence>
<dbReference type="RefSeq" id="WP_153982358.1">
    <property type="nucleotide sequence ID" value="NZ_BAAANZ010000007.1"/>
</dbReference>
<comment type="caution">
    <text evidence="1">The sequence shown here is derived from an EMBL/GenBank/DDBJ whole genome shotgun (WGS) entry which is preliminary data.</text>
</comment>